<name>A0A9X3YPN2_9GAMM</name>
<reference evidence="1" key="1">
    <citation type="submission" date="2023-02" db="EMBL/GenBank/DDBJ databases">
        <title>Tahibacter soli sp. nov. isolated from soil.</title>
        <authorList>
            <person name="Baek J.H."/>
            <person name="Lee J.K."/>
            <person name="Choi D.G."/>
            <person name="Jeon C.O."/>
        </authorList>
    </citation>
    <scope>NUCLEOTIDE SEQUENCE</scope>
    <source>
        <strain evidence="1">BL</strain>
    </source>
</reference>
<dbReference type="Pfam" id="PF10604">
    <property type="entry name" value="Polyketide_cyc2"/>
    <property type="match status" value="1"/>
</dbReference>
<comment type="caution">
    <text evidence="1">The sequence shown here is derived from an EMBL/GenBank/DDBJ whole genome shotgun (WGS) entry which is preliminary data.</text>
</comment>
<organism evidence="1 2">
    <name type="scientific">Tahibacter soli</name>
    <dbReference type="NCBI Taxonomy" id="2983605"/>
    <lineage>
        <taxon>Bacteria</taxon>
        <taxon>Pseudomonadati</taxon>
        <taxon>Pseudomonadota</taxon>
        <taxon>Gammaproteobacteria</taxon>
        <taxon>Lysobacterales</taxon>
        <taxon>Rhodanobacteraceae</taxon>
        <taxon>Tahibacter</taxon>
    </lineage>
</organism>
<dbReference type="Proteomes" id="UP001139971">
    <property type="component" value="Unassembled WGS sequence"/>
</dbReference>
<dbReference type="AlphaFoldDB" id="A0A9X3YPN2"/>
<evidence type="ECO:0000313" key="1">
    <source>
        <dbReference type="EMBL" id="MDC8014588.1"/>
    </source>
</evidence>
<dbReference type="InterPro" id="IPR019587">
    <property type="entry name" value="Polyketide_cyclase/dehydratase"/>
</dbReference>
<dbReference type="SUPFAM" id="SSF55961">
    <property type="entry name" value="Bet v1-like"/>
    <property type="match status" value="1"/>
</dbReference>
<dbReference type="EMBL" id="JAOVZO020000018">
    <property type="protein sequence ID" value="MDC8014588.1"/>
    <property type="molecule type" value="Genomic_DNA"/>
</dbReference>
<sequence length="148" mass="15887">MAASPQSQQGTFRLDAPIARVFPMFTPLGERAWAKGWNPHMLSGETERGTVFRTIGAGGVESVWIVTRYEPALHAAGYARIAQGVSMGLVDVACAPAGDDATDVTVRYTLTALADDAESTVREFLSPPRYAAFMDEWRMAIAAALAHG</sequence>
<dbReference type="RefSeq" id="WP_263542196.1">
    <property type="nucleotide sequence ID" value="NZ_JAOVZO020000018.1"/>
</dbReference>
<protein>
    <submittedName>
        <fullName evidence="1">SRPBCC family protein</fullName>
    </submittedName>
</protein>
<proteinExistence type="predicted"/>
<accession>A0A9X3YPN2</accession>
<keyword evidence="2" id="KW-1185">Reference proteome</keyword>
<evidence type="ECO:0000313" key="2">
    <source>
        <dbReference type="Proteomes" id="UP001139971"/>
    </source>
</evidence>
<gene>
    <name evidence="1" type="ORF">OD750_018740</name>
</gene>